<protein>
    <recommendedName>
        <fullName evidence="1">Polysaccharide pyruvyl transferase domain-containing protein</fullName>
    </recommendedName>
</protein>
<dbReference type="PANTHER" id="PTHR36836">
    <property type="entry name" value="COLANIC ACID BIOSYNTHESIS PROTEIN WCAK"/>
    <property type="match status" value="1"/>
</dbReference>
<dbReference type="InterPro" id="IPR007345">
    <property type="entry name" value="Polysacch_pyruvyl_Trfase"/>
</dbReference>
<dbReference type="Pfam" id="PF04230">
    <property type="entry name" value="PS_pyruv_trans"/>
    <property type="match status" value="1"/>
</dbReference>
<evidence type="ECO:0000313" key="2">
    <source>
        <dbReference type="EMBL" id="EHB92778.1"/>
    </source>
</evidence>
<evidence type="ECO:0000259" key="1">
    <source>
        <dbReference type="Pfam" id="PF04230"/>
    </source>
</evidence>
<dbReference type="PATRIC" id="fig|742725.3.peg.1039"/>
<dbReference type="EMBL" id="ADLD01000009">
    <property type="protein sequence ID" value="EHB92778.1"/>
    <property type="molecule type" value="Genomic_DNA"/>
</dbReference>
<dbReference type="STRING" id="742725.HMPREF9450_00982"/>
<dbReference type="PANTHER" id="PTHR36836:SF1">
    <property type="entry name" value="COLANIC ACID BIOSYNTHESIS PROTEIN WCAK"/>
    <property type="match status" value="1"/>
</dbReference>
<sequence length="420" mass="47788">MKRILIEHFQSLDNYGTGMMGLVTVQALADRYGTAEVEFHCDFADAATLEAVRRELRGDVRLYRHEPADYYTASITNIWGRRLHRLFHLFFSPEGRGFDRLIVLGGDDISEYYSKIDPCVNLFKKWESSFLTRVILLGQTLGPFSTLYNQLAVRYLMPRLEVYARDRVSVDYLRDNFRVNASLSADLAFADLPLQGDRTIESAVLERYGLERDGYFTVVVSAGQRGGKYYCQDAADYLDCYRDIIGSLAQKEALADKKIVLLAHTFGRYGDETEYVRKLYDRLPGALKERTVPVMDKIFQTRARFVLGNGLFTVTGRMHAAVSTFQMGRPAVCLSYSTKFRGVIGGSLGQDDLVIEADDNALWHSRRIVALVCDRVDQVLAEYRERCERIGSRVKELQRQVAVTLDEISSERPAGRKPVQ</sequence>
<gene>
    <name evidence="2" type="ORF">HMPREF9450_00982</name>
</gene>
<dbReference type="AlphaFoldDB" id="G5H7D9"/>
<keyword evidence="3" id="KW-1185">Reference proteome</keyword>
<dbReference type="GeneID" id="92816001"/>
<proteinExistence type="predicted"/>
<dbReference type="Proteomes" id="UP000006008">
    <property type="component" value="Unassembled WGS sequence"/>
</dbReference>
<reference evidence="2 3" key="1">
    <citation type="submission" date="2011-08" db="EMBL/GenBank/DDBJ databases">
        <title>The Genome Sequence of Alistipes indistinctus YIT 12060.</title>
        <authorList>
            <consortium name="The Broad Institute Genome Sequencing Platform"/>
            <person name="Earl A."/>
            <person name="Ward D."/>
            <person name="Feldgarden M."/>
            <person name="Gevers D."/>
            <person name="Morotomi M."/>
            <person name="Young S.K."/>
            <person name="Zeng Q."/>
            <person name="Gargeya S."/>
            <person name="Fitzgerald M."/>
            <person name="Haas B."/>
            <person name="Abouelleil A."/>
            <person name="Alvarado L."/>
            <person name="Arachchi H.M."/>
            <person name="Berlin A."/>
            <person name="Brown A."/>
            <person name="Chapman S.B."/>
            <person name="Chen Z."/>
            <person name="Dunbar C."/>
            <person name="Freedman E."/>
            <person name="Gearin G."/>
            <person name="Gellesch M."/>
            <person name="Goldberg J."/>
            <person name="Griggs A."/>
            <person name="Gujja S."/>
            <person name="Heiman D."/>
            <person name="Howarth C."/>
            <person name="Larson L."/>
            <person name="Lui A."/>
            <person name="MacDonald P.J.P."/>
            <person name="Montmayeur A."/>
            <person name="Murphy C."/>
            <person name="Neiman D."/>
            <person name="Pearson M."/>
            <person name="Priest M."/>
            <person name="Roberts A."/>
            <person name="Saif S."/>
            <person name="Shea T."/>
            <person name="Shenoy N."/>
            <person name="Sisk P."/>
            <person name="Stolte C."/>
            <person name="Sykes S."/>
            <person name="Wortman J."/>
            <person name="Nusbaum C."/>
            <person name="Birren B."/>
        </authorList>
    </citation>
    <scope>NUCLEOTIDE SEQUENCE [LARGE SCALE GENOMIC DNA]</scope>
    <source>
        <strain evidence="2 3">YIT 12060</strain>
    </source>
</reference>
<dbReference type="HOGENOM" id="CLU_663435_0_0_10"/>
<dbReference type="eggNOG" id="COG2327">
    <property type="taxonomic scope" value="Bacteria"/>
</dbReference>
<evidence type="ECO:0000313" key="3">
    <source>
        <dbReference type="Proteomes" id="UP000006008"/>
    </source>
</evidence>
<accession>G5H7D9</accession>
<feature type="domain" description="Polysaccharide pyruvyl transferase" evidence="1">
    <location>
        <begin position="14"/>
        <end position="337"/>
    </location>
</feature>
<comment type="caution">
    <text evidence="2">The sequence shown here is derived from an EMBL/GenBank/DDBJ whole genome shotgun (WGS) entry which is preliminary data.</text>
</comment>
<dbReference type="OrthoDB" id="1551438at2"/>
<organism evidence="2 3">
    <name type="scientific">Alistipes indistinctus YIT 12060</name>
    <dbReference type="NCBI Taxonomy" id="742725"/>
    <lineage>
        <taxon>Bacteria</taxon>
        <taxon>Pseudomonadati</taxon>
        <taxon>Bacteroidota</taxon>
        <taxon>Bacteroidia</taxon>
        <taxon>Bacteroidales</taxon>
        <taxon>Rikenellaceae</taxon>
        <taxon>Alistipes</taxon>
    </lineage>
</organism>
<name>G5H7D9_9BACT</name>
<dbReference type="RefSeq" id="WP_009133788.1">
    <property type="nucleotide sequence ID" value="NZ_CP102250.1"/>
</dbReference>